<dbReference type="WBParaSite" id="ACAC_0001139501-mRNA-1">
    <property type="protein sequence ID" value="ACAC_0001139501-mRNA-1"/>
    <property type="gene ID" value="ACAC_0001139501"/>
</dbReference>
<sequence>MVGGVKFYGMKLLIFKIKNDWTPLNLTPWLLLVLVVVHMIFLHSTGRTSSLYCHGDYDKISFGPYYWNKDFYNLLEILKCLLRHYTTTPQTDTPSPYI</sequence>
<dbReference type="InterPro" id="IPR016174">
    <property type="entry name" value="Di-haem_cyt_TM"/>
</dbReference>
<keyword evidence="1" id="KW-0472">Membrane</keyword>
<evidence type="ECO:0000313" key="3">
    <source>
        <dbReference type="WBParaSite" id="ACAC_0001139501-mRNA-1"/>
    </source>
</evidence>
<feature type="transmembrane region" description="Helical" evidence="1">
    <location>
        <begin position="26"/>
        <end position="42"/>
    </location>
</feature>
<dbReference type="Gene3D" id="1.20.810.10">
    <property type="entry name" value="Cytochrome Bc1 Complex, Chain C"/>
    <property type="match status" value="1"/>
</dbReference>
<dbReference type="GO" id="GO:0022904">
    <property type="term" value="P:respiratory electron transport chain"/>
    <property type="evidence" value="ECO:0007669"/>
    <property type="project" value="InterPro"/>
</dbReference>
<keyword evidence="2" id="KW-1185">Reference proteome</keyword>
<accession>A0A0K0DJ49</accession>
<keyword evidence="1" id="KW-1133">Transmembrane helix</keyword>
<name>A0A0K0DJ49_ANGCA</name>
<dbReference type="STRING" id="6313.A0A0K0DJ49"/>
<dbReference type="SUPFAM" id="SSF81342">
    <property type="entry name" value="Transmembrane di-heme cytochromes"/>
    <property type="match status" value="1"/>
</dbReference>
<evidence type="ECO:0000313" key="2">
    <source>
        <dbReference type="Proteomes" id="UP000035642"/>
    </source>
</evidence>
<evidence type="ECO:0000256" key="1">
    <source>
        <dbReference type="SAM" id="Phobius"/>
    </source>
</evidence>
<dbReference type="GO" id="GO:0016020">
    <property type="term" value="C:membrane"/>
    <property type="evidence" value="ECO:0007669"/>
    <property type="project" value="InterPro"/>
</dbReference>
<reference evidence="3" key="2">
    <citation type="submission" date="2017-02" db="UniProtKB">
        <authorList>
            <consortium name="WormBaseParasite"/>
        </authorList>
    </citation>
    <scope>IDENTIFICATION</scope>
</reference>
<dbReference type="Proteomes" id="UP000035642">
    <property type="component" value="Unassembled WGS sequence"/>
</dbReference>
<organism evidence="2 3">
    <name type="scientific">Angiostrongylus cantonensis</name>
    <name type="common">Rat lungworm</name>
    <dbReference type="NCBI Taxonomy" id="6313"/>
    <lineage>
        <taxon>Eukaryota</taxon>
        <taxon>Metazoa</taxon>
        <taxon>Ecdysozoa</taxon>
        <taxon>Nematoda</taxon>
        <taxon>Chromadorea</taxon>
        <taxon>Rhabditida</taxon>
        <taxon>Rhabditina</taxon>
        <taxon>Rhabditomorpha</taxon>
        <taxon>Strongyloidea</taxon>
        <taxon>Metastrongylidae</taxon>
        <taxon>Angiostrongylus</taxon>
    </lineage>
</organism>
<protein>
    <submittedName>
        <fullName evidence="3">Complex III subunit 3</fullName>
    </submittedName>
</protein>
<reference evidence="2" key="1">
    <citation type="submission" date="2012-09" db="EMBL/GenBank/DDBJ databases">
        <authorList>
            <person name="Martin A.A."/>
        </authorList>
    </citation>
    <scope>NUCLEOTIDE SEQUENCE</scope>
</reference>
<dbReference type="InterPro" id="IPR027387">
    <property type="entry name" value="Cytb/b6-like_sf"/>
</dbReference>
<dbReference type="AlphaFoldDB" id="A0A0K0DJ49"/>
<proteinExistence type="predicted"/>
<keyword evidence="1" id="KW-0812">Transmembrane</keyword>